<organism evidence="1 2">
    <name type="scientific">Canavalia gladiata</name>
    <name type="common">Sword bean</name>
    <name type="synonym">Dolichos gladiatus</name>
    <dbReference type="NCBI Taxonomy" id="3824"/>
    <lineage>
        <taxon>Eukaryota</taxon>
        <taxon>Viridiplantae</taxon>
        <taxon>Streptophyta</taxon>
        <taxon>Embryophyta</taxon>
        <taxon>Tracheophyta</taxon>
        <taxon>Spermatophyta</taxon>
        <taxon>Magnoliopsida</taxon>
        <taxon>eudicotyledons</taxon>
        <taxon>Gunneridae</taxon>
        <taxon>Pentapetalae</taxon>
        <taxon>rosids</taxon>
        <taxon>fabids</taxon>
        <taxon>Fabales</taxon>
        <taxon>Fabaceae</taxon>
        <taxon>Papilionoideae</taxon>
        <taxon>50 kb inversion clade</taxon>
        <taxon>NPAAA clade</taxon>
        <taxon>indigoferoid/millettioid clade</taxon>
        <taxon>Phaseoleae</taxon>
        <taxon>Canavalia</taxon>
    </lineage>
</organism>
<reference evidence="1 2" key="1">
    <citation type="submission" date="2024-01" db="EMBL/GenBank/DDBJ databases">
        <title>The genomes of 5 underutilized Papilionoideae crops provide insights into root nodulation and disease resistanc.</title>
        <authorList>
            <person name="Jiang F."/>
        </authorList>
    </citation>
    <scope>NUCLEOTIDE SEQUENCE [LARGE SCALE GENOMIC DNA]</scope>
    <source>
        <strain evidence="1">LVBAO_FW01</strain>
        <tissue evidence="1">Leaves</tissue>
    </source>
</reference>
<name>A0AAN9PXA9_CANGL</name>
<evidence type="ECO:0000313" key="1">
    <source>
        <dbReference type="EMBL" id="KAK7313249.1"/>
    </source>
</evidence>
<keyword evidence="2" id="KW-1185">Reference proteome</keyword>
<dbReference type="AlphaFoldDB" id="A0AAN9PXA9"/>
<evidence type="ECO:0000313" key="2">
    <source>
        <dbReference type="Proteomes" id="UP001367508"/>
    </source>
</evidence>
<dbReference type="EMBL" id="JAYMYQ010000009">
    <property type="protein sequence ID" value="KAK7313249.1"/>
    <property type="molecule type" value="Genomic_DNA"/>
</dbReference>
<comment type="caution">
    <text evidence="1">The sequence shown here is derived from an EMBL/GenBank/DDBJ whole genome shotgun (WGS) entry which is preliminary data.</text>
</comment>
<proteinExistence type="predicted"/>
<sequence length="169" mass="18950">MSSFCCKPDVRIITSLPRNLSRINVDVRSARYKGRLHGSLNLPCRGDKGMDLSSYRNVVHRLQVGRLDIKEVTHADYSWPLTLKSSPYPSKVMLVLLPLGSIAITHHDLYHPLKQGRRVRQVLLLVSVRGTKQTTKSRQGSPGRQGPTLCQHISQESHMVTPSLKAFSS</sequence>
<gene>
    <name evidence="1" type="ORF">VNO77_37856</name>
</gene>
<dbReference type="Proteomes" id="UP001367508">
    <property type="component" value="Unassembled WGS sequence"/>
</dbReference>
<accession>A0AAN9PXA9</accession>
<protein>
    <submittedName>
        <fullName evidence="1">Uncharacterized protein</fullName>
    </submittedName>
</protein>